<comment type="caution">
    <text evidence="5">The sequence shown here is derived from an EMBL/GenBank/DDBJ whole genome shotgun (WGS) entry which is preliminary data.</text>
</comment>
<evidence type="ECO:0000256" key="2">
    <source>
        <dbReference type="ARBA" id="ARBA00023125"/>
    </source>
</evidence>
<dbReference type="SUPFAM" id="SSF46689">
    <property type="entry name" value="Homeodomain-like"/>
    <property type="match status" value="2"/>
</dbReference>
<dbReference type="OrthoDB" id="1007602at2"/>
<dbReference type="InterPro" id="IPR020449">
    <property type="entry name" value="Tscrpt_reg_AraC-type_HTH"/>
</dbReference>
<dbReference type="RefSeq" id="WP_071506795.1">
    <property type="nucleotide sequence ID" value="NZ_MORL01000061.1"/>
</dbReference>
<evidence type="ECO:0000256" key="3">
    <source>
        <dbReference type="ARBA" id="ARBA00023163"/>
    </source>
</evidence>
<dbReference type="PROSITE" id="PS00041">
    <property type="entry name" value="HTH_ARAC_FAMILY_1"/>
    <property type="match status" value="1"/>
</dbReference>
<dbReference type="Gene3D" id="1.10.10.60">
    <property type="entry name" value="Homeodomain-like"/>
    <property type="match status" value="2"/>
</dbReference>
<evidence type="ECO:0000313" key="5">
    <source>
        <dbReference type="EMBL" id="OIN55579.1"/>
    </source>
</evidence>
<reference evidence="5 6" key="1">
    <citation type="submission" date="2016-10" db="EMBL/GenBank/DDBJ databases">
        <title>Arsenicibacter rosenii gen. nov., sp. nov., an efficient arsenic-methylating bacterium isolated from an arsenic-contaminated paddy soil.</title>
        <authorList>
            <person name="Huang K."/>
        </authorList>
    </citation>
    <scope>NUCLEOTIDE SEQUENCE [LARGE SCALE GENOMIC DNA]</scope>
    <source>
        <strain evidence="5 6">SM-1</strain>
    </source>
</reference>
<keyword evidence="1" id="KW-0805">Transcription regulation</keyword>
<sequence length="290" mass="33505">MEAGQQLKLSLLHAGHIRVGTNWNFDGVISPFARLYLITDGDAWVIHQHQKFQLKPGFLYLIPSFTLSRYGCETEMEQYYLTFLEDTDTGQSVFNQLTFCYETPARPVDPHLFRRLLDINPEASLQNIDPKVYDNRANLLSFNQPFSTKPDARLIETQAILTQLLSRFMLPDQQHTAGISQTVNQYRTVLAFIHAHLQEKLTVGELAGLLGMHVDYFSRQFLAVLGVRPIDYIINKRMERAQLLMTTTDLSLQDIAEQVGISDIYYFSRLFKRRFGVPPARYRKQILLNK</sequence>
<proteinExistence type="predicted"/>
<dbReference type="PANTHER" id="PTHR43280:SF2">
    <property type="entry name" value="HTH-TYPE TRANSCRIPTIONAL REGULATOR EXSA"/>
    <property type="match status" value="1"/>
</dbReference>
<name>A0A1S2VA85_9BACT</name>
<evidence type="ECO:0000259" key="4">
    <source>
        <dbReference type="PROSITE" id="PS01124"/>
    </source>
</evidence>
<dbReference type="PRINTS" id="PR00032">
    <property type="entry name" value="HTHARAC"/>
</dbReference>
<dbReference type="Pfam" id="PF12833">
    <property type="entry name" value="HTH_18"/>
    <property type="match status" value="1"/>
</dbReference>
<dbReference type="GO" id="GO:0003700">
    <property type="term" value="F:DNA-binding transcription factor activity"/>
    <property type="evidence" value="ECO:0007669"/>
    <property type="project" value="InterPro"/>
</dbReference>
<dbReference type="SMART" id="SM00342">
    <property type="entry name" value="HTH_ARAC"/>
    <property type="match status" value="1"/>
</dbReference>
<dbReference type="Proteomes" id="UP000181790">
    <property type="component" value="Unassembled WGS sequence"/>
</dbReference>
<dbReference type="AlphaFoldDB" id="A0A1S2VA85"/>
<dbReference type="InterPro" id="IPR037923">
    <property type="entry name" value="HTH-like"/>
</dbReference>
<dbReference type="InterPro" id="IPR018062">
    <property type="entry name" value="HTH_AraC-typ_CS"/>
</dbReference>
<evidence type="ECO:0000256" key="1">
    <source>
        <dbReference type="ARBA" id="ARBA00023015"/>
    </source>
</evidence>
<dbReference type="InterPro" id="IPR018060">
    <property type="entry name" value="HTH_AraC"/>
</dbReference>
<gene>
    <name evidence="5" type="ORF">BLX24_29400</name>
</gene>
<dbReference type="EMBL" id="MORL01000061">
    <property type="protein sequence ID" value="OIN55579.1"/>
    <property type="molecule type" value="Genomic_DNA"/>
</dbReference>
<feature type="domain" description="HTH araC/xylS-type" evidence="4">
    <location>
        <begin position="187"/>
        <end position="285"/>
    </location>
</feature>
<accession>A0A1S2VA85</accession>
<protein>
    <submittedName>
        <fullName evidence="5">AraC family transcriptional regulator</fullName>
    </submittedName>
</protein>
<evidence type="ECO:0000313" key="6">
    <source>
        <dbReference type="Proteomes" id="UP000181790"/>
    </source>
</evidence>
<dbReference type="PROSITE" id="PS01124">
    <property type="entry name" value="HTH_ARAC_FAMILY_2"/>
    <property type="match status" value="1"/>
</dbReference>
<dbReference type="SUPFAM" id="SSF51215">
    <property type="entry name" value="Regulatory protein AraC"/>
    <property type="match status" value="1"/>
</dbReference>
<dbReference type="PANTHER" id="PTHR43280">
    <property type="entry name" value="ARAC-FAMILY TRANSCRIPTIONAL REGULATOR"/>
    <property type="match status" value="1"/>
</dbReference>
<keyword evidence="2" id="KW-0238">DNA-binding</keyword>
<dbReference type="InterPro" id="IPR009057">
    <property type="entry name" value="Homeodomain-like_sf"/>
</dbReference>
<keyword evidence="6" id="KW-1185">Reference proteome</keyword>
<dbReference type="GO" id="GO:0043565">
    <property type="term" value="F:sequence-specific DNA binding"/>
    <property type="evidence" value="ECO:0007669"/>
    <property type="project" value="InterPro"/>
</dbReference>
<keyword evidence="3" id="KW-0804">Transcription</keyword>
<organism evidence="5 6">
    <name type="scientific">Arsenicibacter rosenii</name>
    <dbReference type="NCBI Taxonomy" id="1750698"/>
    <lineage>
        <taxon>Bacteria</taxon>
        <taxon>Pseudomonadati</taxon>
        <taxon>Bacteroidota</taxon>
        <taxon>Cytophagia</taxon>
        <taxon>Cytophagales</taxon>
        <taxon>Spirosomataceae</taxon>
        <taxon>Arsenicibacter</taxon>
    </lineage>
</organism>